<dbReference type="HOGENOM" id="CLU_1713929_0_0_1"/>
<evidence type="ECO:0000313" key="1">
    <source>
        <dbReference type="EMBL" id="EPS32235.1"/>
    </source>
</evidence>
<dbReference type="EMBL" id="KB644414">
    <property type="protein sequence ID" value="EPS32235.1"/>
    <property type="molecule type" value="Genomic_DNA"/>
</dbReference>
<organism evidence="1 2">
    <name type="scientific">Penicillium oxalicum (strain 114-2 / CGMCC 5302)</name>
    <name type="common">Penicillium decumbens</name>
    <dbReference type="NCBI Taxonomy" id="933388"/>
    <lineage>
        <taxon>Eukaryota</taxon>
        <taxon>Fungi</taxon>
        <taxon>Dikarya</taxon>
        <taxon>Ascomycota</taxon>
        <taxon>Pezizomycotina</taxon>
        <taxon>Eurotiomycetes</taxon>
        <taxon>Eurotiomycetidae</taxon>
        <taxon>Eurotiales</taxon>
        <taxon>Aspergillaceae</taxon>
        <taxon>Penicillium</taxon>
    </lineage>
</organism>
<sequence length="153" mass="16775">MGKALGQGTWEQNSPHQTFSFFVDRKTGATSLSERGWYSSIINTLFCDHGASKGLISVDTVSNSKRPGFNGNLSQNRRWVACGFKWSVGYAPQSKQEQSAAVAENLGWAGAGQIVFMCTMASSGFHSRYCGIEISAGLEKTKKKPNAREDRKR</sequence>
<accession>S7ZNH9</accession>
<protein>
    <submittedName>
        <fullName evidence="1">Uncharacterized protein</fullName>
    </submittedName>
</protein>
<proteinExistence type="predicted"/>
<dbReference type="AlphaFoldDB" id="S7ZNH9"/>
<gene>
    <name evidence="1" type="ORF">PDE_07195</name>
</gene>
<reference evidence="1 2" key="1">
    <citation type="journal article" date="2013" name="PLoS ONE">
        <title>Genomic and secretomic analyses reveal unique features of the lignocellulolytic enzyme system of Penicillium decumbens.</title>
        <authorList>
            <person name="Liu G."/>
            <person name="Zhang L."/>
            <person name="Wei X."/>
            <person name="Zou G."/>
            <person name="Qin Y."/>
            <person name="Ma L."/>
            <person name="Li J."/>
            <person name="Zheng H."/>
            <person name="Wang S."/>
            <person name="Wang C."/>
            <person name="Xun L."/>
            <person name="Zhao G.-P."/>
            <person name="Zhou Z."/>
            <person name="Qu Y."/>
        </authorList>
    </citation>
    <scope>NUCLEOTIDE SEQUENCE [LARGE SCALE GENOMIC DNA]</scope>
    <source>
        <strain evidence="2">114-2 / CGMCC 5302</strain>
    </source>
</reference>
<dbReference type="Proteomes" id="UP000019376">
    <property type="component" value="Unassembled WGS sequence"/>
</dbReference>
<name>S7ZNH9_PENO1</name>
<keyword evidence="2" id="KW-1185">Reference proteome</keyword>
<evidence type="ECO:0000313" key="2">
    <source>
        <dbReference type="Proteomes" id="UP000019376"/>
    </source>
</evidence>